<evidence type="ECO:0000313" key="3">
    <source>
        <dbReference type="Proteomes" id="UP000070544"/>
    </source>
</evidence>
<gene>
    <name evidence="2" type="ORF">M427DRAFT_132432</name>
</gene>
<keyword evidence="3" id="KW-1185">Reference proteome</keyword>
<dbReference type="AlphaFoldDB" id="A0A139AQZ8"/>
<dbReference type="OrthoDB" id="9402762at2759"/>
<evidence type="ECO:0008006" key="4">
    <source>
        <dbReference type="Google" id="ProtNLM"/>
    </source>
</evidence>
<dbReference type="PANTHER" id="PTHR13265:SF0">
    <property type="entry name" value="HPR1"/>
    <property type="match status" value="1"/>
</dbReference>
<feature type="region of interest" description="Disordered" evidence="1">
    <location>
        <begin position="324"/>
        <end position="366"/>
    </location>
</feature>
<dbReference type="InterPro" id="IPR021861">
    <property type="entry name" value="THO_THOC1"/>
</dbReference>
<dbReference type="GO" id="GO:0000445">
    <property type="term" value="C:THO complex part of transcription export complex"/>
    <property type="evidence" value="ECO:0007669"/>
    <property type="project" value="TreeGrafter"/>
</dbReference>
<dbReference type="STRING" id="1344416.A0A139AQZ8"/>
<feature type="region of interest" description="Disordered" evidence="1">
    <location>
        <begin position="748"/>
        <end position="783"/>
    </location>
</feature>
<protein>
    <recommendedName>
        <fullName evidence="4">THO complex subunit 1 transcription elongation factor-domain-containing protein</fullName>
    </recommendedName>
</protein>
<dbReference type="Proteomes" id="UP000070544">
    <property type="component" value="Unassembled WGS sequence"/>
</dbReference>
<name>A0A139AQZ8_GONPJ</name>
<feature type="compositionally biased region" description="Basic and acidic residues" evidence="1">
    <location>
        <begin position="849"/>
        <end position="861"/>
    </location>
</feature>
<accession>A0A139AQZ8</accession>
<evidence type="ECO:0000313" key="2">
    <source>
        <dbReference type="EMBL" id="KXS18925.1"/>
    </source>
</evidence>
<dbReference type="GO" id="GO:0006406">
    <property type="term" value="P:mRNA export from nucleus"/>
    <property type="evidence" value="ECO:0007669"/>
    <property type="project" value="TreeGrafter"/>
</dbReference>
<proteinExistence type="predicted"/>
<reference evidence="2 3" key="1">
    <citation type="journal article" date="2015" name="Genome Biol. Evol.">
        <title>Phylogenomic analyses indicate that early fungi evolved digesting cell walls of algal ancestors of land plants.</title>
        <authorList>
            <person name="Chang Y."/>
            <person name="Wang S."/>
            <person name="Sekimoto S."/>
            <person name="Aerts A.L."/>
            <person name="Choi C."/>
            <person name="Clum A."/>
            <person name="LaButti K.M."/>
            <person name="Lindquist E.A."/>
            <person name="Yee Ngan C."/>
            <person name="Ohm R.A."/>
            <person name="Salamov A.A."/>
            <person name="Grigoriev I.V."/>
            <person name="Spatafora J.W."/>
            <person name="Berbee M.L."/>
        </authorList>
    </citation>
    <scope>NUCLEOTIDE SEQUENCE [LARGE SCALE GENOMIC DNA]</scope>
    <source>
        <strain evidence="2 3">JEL478</strain>
    </source>
</reference>
<sequence>MATFPTRPAVFSWESHRARLASSLEAALTDLNGRWLPNHLLHPPARPLQPRTNGTSPASEMGLKDAAVNEAVAAHIAPTHKGFLSTFTTSQEDQAEDLWGKLDQISFRAKATDIISLTGAWSLFDGDDNLNPVHPRTGPSASSMAASNVLGAERRREDLFNRLEDLIDLAQGSADLKHSNESTPMQTIEDIMEMLPLEGCETLFGALEKRRERLCANMLSVKGKGVVFLRTCNELLRRLSRTRNTGFAGRIILMMTTGFPLGERSAVNLAGHYNTDNVTYYALPPDNSIGSLAELLDDGASSDGELDSASEAPGTISVAAMDVDSPRAGTPVPHVNGSQPPGDNRPPVPRMPPTDDAHQFSQSDAERNKRRLYVRFWSLQDLFRNPYSIVESTGTNWEKMKKGIEETLKAFEKAAKASAEDGGTSIVGVSSRDRDKERDRDRDEKDGVRDKPDKDRDDRDRRREEGGGGREGIRESRGGDKDRAKESKKRPRDERIRTEVKEELSLSASGGTYAASSDPGREFFPKFLTGYNLFDLQLHDPLFRRHILVQFLIIIQCLFLSAPDERSRLDAYRASTGKKAPGNEIGMITEKQEQWLDDMRKKVLDALDATGPGAKSFRRTVVTILGHEKNWLKWKTDGCPVYDRPSLILELGPKRKKPRMALTSSLRFDDERDALERNFERPNDPMAQLELDEFSEPLLPELEQLFEERDFLPQRAENNPGWLWKVYRLVSKRYPEIYSSIVAKNNKENSVRRKQASINQKGKKKEEESGKETTVDNAPELDNADTAEMEASLEVETNGVPNGGSVDAGTDNMDVDKIEEGLSDVDSVKALGNRAMDTDAGDHTIGGDGMKHERNEEHVNSKSDLSSINQGQSTVSLAHAGVVARDLSTESLVMSDKPVTLLDPMNPEDLYSTYKRQ</sequence>
<feature type="region of interest" description="Disordered" evidence="1">
    <location>
        <begin position="416"/>
        <end position="516"/>
    </location>
</feature>
<organism evidence="2 3">
    <name type="scientific">Gonapodya prolifera (strain JEL478)</name>
    <name type="common">Monoblepharis prolifera</name>
    <dbReference type="NCBI Taxonomy" id="1344416"/>
    <lineage>
        <taxon>Eukaryota</taxon>
        <taxon>Fungi</taxon>
        <taxon>Fungi incertae sedis</taxon>
        <taxon>Chytridiomycota</taxon>
        <taxon>Chytridiomycota incertae sedis</taxon>
        <taxon>Monoblepharidomycetes</taxon>
        <taxon>Monoblepharidales</taxon>
        <taxon>Gonapodyaceae</taxon>
        <taxon>Gonapodya</taxon>
    </lineage>
</organism>
<feature type="compositionally biased region" description="Basic and acidic residues" evidence="1">
    <location>
        <begin position="764"/>
        <end position="774"/>
    </location>
</feature>
<evidence type="ECO:0000256" key="1">
    <source>
        <dbReference type="SAM" id="MobiDB-lite"/>
    </source>
</evidence>
<feature type="compositionally biased region" description="Basic and acidic residues" evidence="1">
    <location>
        <begin position="431"/>
        <end position="504"/>
    </location>
</feature>
<dbReference type="PANTHER" id="PTHR13265">
    <property type="entry name" value="THO COMPLEX SUBUNIT 1"/>
    <property type="match status" value="1"/>
</dbReference>
<feature type="region of interest" description="Disordered" evidence="1">
    <location>
        <begin position="836"/>
        <end position="871"/>
    </location>
</feature>
<dbReference type="EMBL" id="KQ965740">
    <property type="protein sequence ID" value="KXS18925.1"/>
    <property type="molecule type" value="Genomic_DNA"/>
</dbReference>
<dbReference type="Pfam" id="PF11957">
    <property type="entry name" value="efThoc1"/>
    <property type="match status" value="1"/>
</dbReference>
<feature type="compositionally biased region" description="Pro residues" evidence="1">
    <location>
        <begin position="343"/>
        <end position="352"/>
    </location>
</feature>
<feature type="compositionally biased region" description="Polar residues" evidence="1">
    <location>
        <begin position="862"/>
        <end position="871"/>
    </location>
</feature>
<dbReference type="OMA" id="ENADTEC"/>